<evidence type="ECO:0000259" key="6">
    <source>
        <dbReference type="Pfam" id="PF04932"/>
    </source>
</evidence>
<evidence type="ECO:0000256" key="4">
    <source>
        <dbReference type="ARBA" id="ARBA00023136"/>
    </source>
</evidence>
<dbReference type="InterPro" id="IPR051533">
    <property type="entry name" value="WaaL-like"/>
</dbReference>
<evidence type="ECO:0000256" key="5">
    <source>
        <dbReference type="SAM" id="Phobius"/>
    </source>
</evidence>
<feature type="transmembrane region" description="Helical" evidence="5">
    <location>
        <begin position="36"/>
        <end position="54"/>
    </location>
</feature>
<protein>
    <submittedName>
        <fullName evidence="7">O-antigen ligase family protein</fullName>
    </submittedName>
</protein>
<dbReference type="PANTHER" id="PTHR37422:SF17">
    <property type="entry name" value="O-ANTIGEN LIGASE"/>
    <property type="match status" value="1"/>
</dbReference>
<feature type="domain" description="O-antigen ligase-related" evidence="6">
    <location>
        <begin position="208"/>
        <end position="332"/>
    </location>
</feature>
<name>A0ABX1GQ25_9FLAO</name>
<evidence type="ECO:0000313" key="7">
    <source>
        <dbReference type="EMBL" id="NKI32018.1"/>
    </source>
</evidence>
<dbReference type="EMBL" id="JAAWWL010000002">
    <property type="protein sequence ID" value="NKI32018.1"/>
    <property type="molecule type" value="Genomic_DNA"/>
</dbReference>
<feature type="transmembrane region" description="Helical" evidence="5">
    <location>
        <begin position="171"/>
        <end position="193"/>
    </location>
</feature>
<keyword evidence="8" id="KW-1185">Reference proteome</keyword>
<feature type="transmembrane region" description="Helical" evidence="5">
    <location>
        <begin position="244"/>
        <end position="262"/>
    </location>
</feature>
<evidence type="ECO:0000313" key="8">
    <source>
        <dbReference type="Proteomes" id="UP000718451"/>
    </source>
</evidence>
<comment type="subcellular location">
    <subcellularLocation>
        <location evidence="1">Membrane</location>
        <topology evidence="1">Multi-pass membrane protein</topology>
    </subcellularLocation>
</comment>
<feature type="transmembrane region" description="Helical" evidence="5">
    <location>
        <begin position="66"/>
        <end position="82"/>
    </location>
</feature>
<organism evidence="7 8">
    <name type="scientific">Croceivirga thetidis</name>
    <dbReference type="NCBI Taxonomy" id="2721623"/>
    <lineage>
        <taxon>Bacteria</taxon>
        <taxon>Pseudomonadati</taxon>
        <taxon>Bacteroidota</taxon>
        <taxon>Flavobacteriia</taxon>
        <taxon>Flavobacteriales</taxon>
        <taxon>Flavobacteriaceae</taxon>
        <taxon>Croceivirga</taxon>
    </lineage>
</organism>
<proteinExistence type="predicted"/>
<feature type="transmembrane region" description="Helical" evidence="5">
    <location>
        <begin position="7"/>
        <end position="30"/>
    </location>
</feature>
<comment type="caution">
    <text evidence="7">The sequence shown here is derived from an EMBL/GenBank/DDBJ whole genome shotgun (WGS) entry which is preliminary data.</text>
</comment>
<dbReference type="NCBIfam" id="TIGR04370">
    <property type="entry name" value="glyco_rpt_poly"/>
    <property type="match status" value="1"/>
</dbReference>
<evidence type="ECO:0000256" key="2">
    <source>
        <dbReference type="ARBA" id="ARBA00022692"/>
    </source>
</evidence>
<accession>A0ABX1GQ25</accession>
<dbReference type="GO" id="GO:0016874">
    <property type="term" value="F:ligase activity"/>
    <property type="evidence" value="ECO:0007669"/>
    <property type="project" value="UniProtKB-KW"/>
</dbReference>
<evidence type="ECO:0000256" key="3">
    <source>
        <dbReference type="ARBA" id="ARBA00022989"/>
    </source>
</evidence>
<sequence length="398" mass="44372">MDFSRLIFFLAFFAYSGYYVGLAILHSLGLTSLSRLYSVPLRLLLMGIMIFIITKSVSNFSNKKKSLVVFAFVLFWAFYFFKVLTTQNVAIDGELMRPWFEYIFYGVSYVILPYITFTIIDFHKYKEVMLNGLIFSGFVLGIFALYTYGGTLGSDVGRISYLTYETGEQTLSPLALSYSGSLTMVLCIFKLLVVKGNTKYQRIYLLATLVLSFIMFLLGSSRGSVVALFLSFLVFLAYSPLKTRIQMLASSILAIPVIIWAIEASGSGIISRIENTKEDGGSGRSSIWADTIEHFMDNMVFGGRVEIGREYPHNMILETLMATGLVGSIILFSLLIATFFSSLNLKKGDLFLFQIFIQGLSLSLFSGSLIGSTLLFLPMGAIIVYKAQTRTSDQLIGA</sequence>
<feature type="transmembrane region" description="Helical" evidence="5">
    <location>
        <begin position="102"/>
        <end position="120"/>
    </location>
</feature>
<keyword evidence="3 5" id="KW-1133">Transmembrane helix</keyword>
<keyword evidence="2 5" id="KW-0812">Transmembrane</keyword>
<reference evidence="7 8" key="1">
    <citation type="submission" date="2020-04" db="EMBL/GenBank/DDBJ databases">
        <authorList>
            <person name="Yoon J."/>
        </authorList>
    </citation>
    <scope>NUCLEOTIDE SEQUENCE [LARGE SCALE GENOMIC DNA]</scope>
    <source>
        <strain evidence="7 8">DJ-13</strain>
    </source>
</reference>
<feature type="transmembrane region" description="Helical" evidence="5">
    <location>
        <begin position="132"/>
        <end position="151"/>
    </location>
</feature>
<dbReference type="PANTHER" id="PTHR37422">
    <property type="entry name" value="TEICHURONIC ACID BIOSYNTHESIS PROTEIN TUAE"/>
    <property type="match status" value="1"/>
</dbReference>
<gene>
    <name evidence="7" type="ORF">HCU67_08700</name>
</gene>
<feature type="transmembrane region" description="Helical" evidence="5">
    <location>
        <begin position="360"/>
        <end position="385"/>
    </location>
</feature>
<feature type="transmembrane region" description="Helical" evidence="5">
    <location>
        <begin position="205"/>
        <end position="238"/>
    </location>
</feature>
<keyword evidence="4 5" id="KW-0472">Membrane</keyword>
<feature type="transmembrane region" description="Helical" evidence="5">
    <location>
        <begin position="319"/>
        <end position="340"/>
    </location>
</feature>
<dbReference type="InterPro" id="IPR007016">
    <property type="entry name" value="O-antigen_ligase-rel_domated"/>
</dbReference>
<dbReference type="Pfam" id="PF04932">
    <property type="entry name" value="Wzy_C"/>
    <property type="match status" value="1"/>
</dbReference>
<keyword evidence="7" id="KW-0436">Ligase</keyword>
<dbReference type="Proteomes" id="UP000718451">
    <property type="component" value="Unassembled WGS sequence"/>
</dbReference>
<evidence type="ECO:0000256" key="1">
    <source>
        <dbReference type="ARBA" id="ARBA00004141"/>
    </source>
</evidence>